<keyword evidence="1" id="KW-0732">Signal</keyword>
<feature type="chain" id="PRO_5043818858" evidence="1">
    <location>
        <begin position="21"/>
        <end position="120"/>
    </location>
</feature>
<reference evidence="2 3" key="1">
    <citation type="submission" date="2023-01" db="EMBL/GenBank/DDBJ databases">
        <authorList>
            <person name="Whitehead M."/>
        </authorList>
    </citation>
    <scope>NUCLEOTIDE SEQUENCE [LARGE SCALE GENOMIC DNA]</scope>
</reference>
<dbReference type="AlphaFoldDB" id="A0AAV0X280"/>
<evidence type="ECO:0000313" key="2">
    <source>
        <dbReference type="EMBL" id="CAI6362101.1"/>
    </source>
</evidence>
<gene>
    <name evidence="2" type="ORF">MEUPH1_LOCUS17209</name>
</gene>
<accession>A0AAV0X280</accession>
<dbReference type="EMBL" id="CARXXK010000003">
    <property type="protein sequence ID" value="CAI6362101.1"/>
    <property type="molecule type" value="Genomic_DNA"/>
</dbReference>
<evidence type="ECO:0000313" key="3">
    <source>
        <dbReference type="Proteomes" id="UP001160148"/>
    </source>
</evidence>
<sequence length="120" mass="13526">MKTFNSIISVLFLCLLCTLAEVSCKKTKDVPTYQEFSDAINSTIHKIEDVFHPYVSHSDPYANKPTFCNAQSCGGCSDQPFININNCIRWCRPPCMCISPANGRGDDIMCSKSRHRRTKL</sequence>
<name>A0AAV0X280_9HEMI</name>
<organism evidence="2 3">
    <name type="scientific">Macrosiphum euphorbiae</name>
    <name type="common">potato aphid</name>
    <dbReference type="NCBI Taxonomy" id="13131"/>
    <lineage>
        <taxon>Eukaryota</taxon>
        <taxon>Metazoa</taxon>
        <taxon>Ecdysozoa</taxon>
        <taxon>Arthropoda</taxon>
        <taxon>Hexapoda</taxon>
        <taxon>Insecta</taxon>
        <taxon>Pterygota</taxon>
        <taxon>Neoptera</taxon>
        <taxon>Paraneoptera</taxon>
        <taxon>Hemiptera</taxon>
        <taxon>Sternorrhyncha</taxon>
        <taxon>Aphidomorpha</taxon>
        <taxon>Aphidoidea</taxon>
        <taxon>Aphididae</taxon>
        <taxon>Macrosiphini</taxon>
        <taxon>Macrosiphum</taxon>
    </lineage>
</organism>
<evidence type="ECO:0000256" key="1">
    <source>
        <dbReference type="SAM" id="SignalP"/>
    </source>
</evidence>
<proteinExistence type="predicted"/>
<protein>
    <submittedName>
        <fullName evidence="2">Uncharacterized protein</fullName>
    </submittedName>
</protein>
<dbReference type="Proteomes" id="UP001160148">
    <property type="component" value="Unassembled WGS sequence"/>
</dbReference>
<comment type="caution">
    <text evidence="2">The sequence shown here is derived from an EMBL/GenBank/DDBJ whole genome shotgun (WGS) entry which is preliminary data.</text>
</comment>
<feature type="signal peptide" evidence="1">
    <location>
        <begin position="1"/>
        <end position="20"/>
    </location>
</feature>
<keyword evidence="3" id="KW-1185">Reference proteome</keyword>